<dbReference type="RefSeq" id="WP_179792386.1">
    <property type="nucleotide sequence ID" value="NZ_JACCBN010000001.1"/>
</dbReference>
<feature type="region of interest" description="Disordered" evidence="1">
    <location>
        <begin position="403"/>
        <end position="443"/>
    </location>
</feature>
<feature type="region of interest" description="Disordered" evidence="1">
    <location>
        <begin position="143"/>
        <end position="323"/>
    </location>
</feature>
<evidence type="ECO:0000313" key="5">
    <source>
        <dbReference type="Proteomes" id="UP000535890"/>
    </source>
</evidence>
<evidence type="ECO:0000256" key="1">
    <source>
        <dbReference type="SAM" id="MobiDB-lite"/>
    </source>
</evidence>
<dbReference type="Pfam" id="PF13751">
    <property type="entry name" value="DDE_Tnp_1_6"/>
    <property type="match status" value="1"/>
</dbReference>
<dbReference type="AlphaFoldDB" id="A0A7Y9J3X1"/>
<proteinExistence type="predicted"/>
<feature type="compositionally biased region" description="Low complexity" evidence="1">
    <location>
        <begin position="242"/>
        <end position="265"/>
    </location>
</feature>
<dbReference type="InterPro" id="IPR025668">
    <property type="entry name" value="Tnp_DDE_dom"/>
</dbReference>
<organism evidence="4 5">
    <name type="scientific">Actinomycetospora corticicola</name>
    <dbReference type="NCBI Taxonomy" id="663602"/>
    <lineage>
        <taxon>Bacteria</taxon>
        <taxon>Bacillati</taxon>
        <taxon>Actinomycetota</taxon>
        <taxon>Actinomycetes</taxon>
        <taxon>Pseudonocardiales</taxon>
        <taxon>Pseudonocardiaceae</taxon>
        <taxon>Actinomycetospora</taxon>
    </lineage>
</organism>
<dbReference type="Proteomes" id="UP000535890">
    <property type="component" value="Unassembled WGS sequence"/>
</dbReference>
<feature type="compositionally biased region" description="Acidic residues" evidence="1">
    <location>
        <begin position="162"/>
        <end position="178"/>
    </location>
</feature>
<dbReference type="EMBL" id="JACCBN010000001">
    <property type="protein sequence ID" value="NYD34435.1"/>
    <property type="molecule type" value="Genomic_DNA"/>
</dbReference>
<feature type="compositionally biased region" description="Basic and acidic residues" evidence="1">
    <location>
        <begin position="192"/>
        <end position="226"/>
    </location>
</feature>
<dbReference type="Pfam" id="PF05598">
    <property type="entry name" value="DUF772"/>
    <property type="match status" value="1"/>
</dbReference>
<feature type="domain" description="Transposase InsH N-terminal" evidence="2">
    <location>
        <begin position="13"/>
        <end position="105"/>
    </location>
</feature>
<evidence type="ECO:0000259" key="3">
    <source>
        <dbReference type="Pfam" id="PF13751"/>
    </source>
</evidence>
<protein>
    <submittedName>
        <fullName evidence="4">Transposase</fullName>
    </submittedName>
</protein>
<keyword evidence="5" id="KW-1185">Reference proteome</keyword>
<name>A0A7Y9J3X1_9PSEU</name>
<reference evidence="4 5" key="1">
    <citation type="submission" date="2020-07" db="EMBL/GenBank/DDBJ databases">
        <title>Sequencing the genomes of 1000 actinobacteria strains.</title>
        <authorList>
            <person name="Klenk H.-P."/>
        </authorList>
    </citation>
    <scope>NUCLEOTIDE SEQUENCE [LARGE SCALE GENOMIC DNA]</scope>
    <source>
        <strain evidence="4 5">DSM 45772</strain>
    </source>
</reference>
<accession>A0A7Y9J3X1</accession>
<feature type="compositionally biased region" description="Basic residues" evidence="1">
    <location>
        <begin position="274"/>
        <end position="288"/>
    </location>
</feature>
<feature type="domain" description="Transposase DDE" evidence="3">
    <location>
        <begin position="433"/>
        <end position="500"/>
    </location>
</feature>
<evidence type="ECO:0000259" key="2">
    <source>
        <dbReference type="Pfam" id="PF05598"/>
    </source>
</evidence>
<evidence type="ECO:0000313" key="4">
    <source>
        <dbReference type="EMBL" id="NYD34435.1"/>
    </source>
</evidence>
<comment type="caution">
    <text evidence="4">The sequence shown here is derived from an EMBL/GenBank/DDBJ whole genome shotgun (WGS) entry which is preliminary data.</text>
</comment>
<sequence>MDRDTGFLLPPDVRDWLPEGHLAWTVIDAVEMLDLTALISTYRLGGRGRRAYDPAMMLTLLIYAYAVGLTSSRGIERACGHDVAFRVITANQVPDHDTIAAFRVRHREVFKDLFIEVLKVCAAAGLGRVGTISVDGSKIAANASSRRNRTAAGIAKAQAELGEPEPDDPDLGDPDLGDPDLGGPELGDPEPDDRGLAGVVEDRLERAESSDAAEDAEHGPGRRGDEPPEDMNDPTARRARLARAAAKVAEQNAARAAEAAAQQQRYETRLAARNAHHATHGRFPKGRPPKAPATPTEAPATPTESTPAGDKPVRANTTDPDSRPLRTAQGFLQGFNSQAVVGDDQVVIAVEVVDQANDAGLLAPMTAAALDNLARAGIDAPVETVLADTGYFTAGDITALDDVHQQGRGPRPLVAPTRDALRDPEQQQPPRQESRVRRRMRERLAEPEARERYRRRKVTVEPVFGQIKNRIADRFRVRGLVAVRAELTLIATAHNLLKLHTATT</sequence>
<feature type="compositionally biased region" description="Low complexity" evidence="1">
    <location>
        <begin position="293"/>
        <end position="308"/>
    </location>
</feature>
<gene>
    <name evidence="4" type="ORF">BJ983_000537</name>
</gene>
<dbReference type="PANTHER" id="PTHR33408:SF4">
    <property type="entry name" value="TRANSPOSASE DDE DOMAIN-CONTAINING PROTEIN"/>
    <property type="match status" value="1"/>
</dbReference>
<dbReference type="PANTHER" id="PTHR33408">
    <property type="entry name" value="TRANSPOSASE"/>
    <property type="match status" value="1"/>
</dbReference>
<dbReference type="InterPro" id="IPR008490">
    <property type="entry name" value="Transposase_InsH_N"/>
</dbReference>